<feature type="transmembrane region" description="Helical" evidence="6">
    <location>
        <begin position="82"/>
        <end position="102"/>
    </location>
</feature>
<dbReference type="KEGG" id="amyt:AMYT_0871"/>
<evidence type="ECO:0000313" key="7">
    <source>
        <dbReference type="EMBL" id="RXK14965.1"/>
    </source>
</evidence>
<evidence type="ECO:0000256" key="3">
    <source>
        <dbReference type="ARBA" id="ARBA00022692"/>
    </source>
</evidence>
<keyword evidence="2" id="KW-1003">Cell membrane</keyword>
<keyword evidence="8" id="KW-1185">Reference proteome</keyword>
<protein>
    <recommendedName>
        <fullName evidence="9">Polysaccharide biosynthesis protein</fullName>
    </recommendedName>
</protein>
<evidence type="ECO:0000256" key="2">
    <source>
        <dbReference type="ARBA" id="ARBA00022475"/>
    </source>
</evidence>
<feature type="transmembrane region" description="Helical" evidence="6">
    <location>
        <begin position="405"/>
        <end position="426"/>
    </location>
</feature>
<dbReference type="Pfam" id="PF01943">
    <property type="entry name" value="Polysacc_synt"/>
    <property type="match status" value="1"/>
</dbReference>
<evidence type="ECO:0000256" key="4">
    <source>
        <dbReference type="ARBA" id="ARBA00022989"/>
    </source>
</evidence>
<feature type="transmembrane region" description="Helical" evidence="6">
    <location>
        <begin position="438"/>
        <end position="461"/>
    </location>
</feature>
<feature type="transmembrane region" description="Helical" evidence="6">
    <location>
        <begin position="184"/>
        <end position="205"/>
    </location>
</feature>
<feature type="transmembrane region" description="Helical" evidence="6">
    <location>
        <begin position="473"/>
        <end position="496"/>
    </location>
</feature>
<dbReference type="PANTHER" id="PTHR30250:SF26">
    <property type="entry name" value="PSMA PROTEIN"/>
    <property type="match status" value="1"/>
</dbReference>
<dbReference type="EMBL" id="NXID01000047">
    <property type="protein sequence ID" value="RXK14965.1"/>
    <property type="molecule type" value="Genomic_DNA"/>
</dbReference>
<dbReference type="GO" id="GO:0005886">
    <property type="term" value="C:plasma membrane"/>
    <property type="evidence" value="ECO:0007669"/>
    <property type="project" value="UniProtKB-SubCell"/>
</dbReference>
<gene>
    <name evidence="7" type="ORF">CP985_11045</name>
</gene>
<evidence type="ECO:0000256" key="1">
    <source>
        <dbReference type="ARBA" id="ARBA00004651"/>
    </source>
</evidence>
<keyword evidence="4 6" id="KW-1133">Transmembrane helix</keyword>
<feature type="transmembrane region" description="Helical" evidence="6">
    <location>
        <begin position="226"/>
        <end position="246"/>
    </location>
</feature>
<feature type="transmembrane region" description="Helical" evidence="6">
    <location>
        <begin position="122"/>
        <end position="139"/>
    </location>
</feature>
<comment type="caution">
    <text evidence="7">The sequence shown here is derived from an EMBL/GenBank/DDBJ whole genome shotgun (WGS) entry which is preliminary data.</text>
</comment>
<proteinExistence type="predicted"/>
<dbReference type="InterPro" id="IPR050833">
    <property type="entry name" value="Poly_Biosynth_Transport"/>
</dbReference>
<feature type="transmembrane region" description="Helical" evidence="6">
    <location>
        <begin position="159"/>
        <end position="178"/>
    </location>
</feature>
<name>A0AAX2AEG0_9BACT</name>
<dbReference type="Proteomes" id="UP000290092">
    <property type="component" value="Unassembled WGS sequence"/>
</dbReference>
<keyword evidence="5 6" id="KW-0472">Membrane</keyword>
<comment type="subcellular location">
    <subcellularLocation>
        <location evidence="1">Cell membrane</location>
        <topology evidence="1">Multi-pass membrane protein</topology>
    </subcellularLocation>
</comment>
<keyword evidence="3 6" id="KW-0812">Transmembrane</keyword>
<organism evidence="7 8">
    <name type="scientific">Malaciobacter mytili LMG 24559</name>
    <dbReference type="NCBI Taxonomy" id="1032238"/>
    <lineage>
        <taxon>Bacteria</taxon>
        <taxon>Pseudomonadati</taxon>
        <taxon>Campylobacterota</taxon>
        <taxon>Epsilonproteobacteria</taxon>
        <taxon>Campylobacterales</taxon>
        <taxon>Arcobacteraceae</taxon>
        <taxon>Malaciobacter</taxon>
    </lineage>
</organism>
<feature type="transmembrane region" description="Helical" evidence="6">
    <location>
        <begin position="314"/>
        <end position="338"/>
    </location>
</feature>
<dbReference type="AlphaFoldDB" id="A0AAX2AEG0"/>
<reference evidence="7 8" key="1">
    <citation type="submission" date="2017-09" db="EMBL/GenBank/DDBJ databases">
        <title>Genomics of the genus Arcobacter.</title>
        <authorList>
            <person name="Perez-Cataluna A."/>
            <person name="Figueras M.J."/>
            <person name="Salas-Masso N."/>
        </authorList>
    </citation>
    <scope>NUCLEOTIDE SEQUENCE [LARGE SCALE GENOMIC DNA]</scope>
    <source>
        <strain evidence="7 8">CECT 7386</strain>
    </source>
</reference>
<feature type="transmembrane region" description="Helical" evidence="6">
    <location>
        <begin position="379"/>
        <end position="399"/>
    </location>
</feature>
<dbReference type="RefSeq" id="WP_114841334.1">
    <property type="nucleotide sequence ID" value="NZ_CP031219.1"/>
</dbReference>
<evidence type="ECO:0000313" key="8">
    <source>
        <dbReference type="Proteomes" id="UP000290092"/>
    </source>
</evidence>
<dbReference type="InterPro" id="IPR002797">
    <property type="entry name" value="Polysacc_synth"/>
</dbReference>
<dbReference type="PANTHER" id="PTHR30250">
    <property type="entry name" value="PST FAMILY PREDICTED COLANIC ACID TRANSPORTER"/>
    <property type="match status" value="1"/>
</dbReference>
<sequence>MSLPKKNILANYIGQIYVMGLSILVMPLYLQYMGAEAYGLVGFFILMQVFLNLLDSGLSPTLARQVAEARGNYKKFRDFFKLLRSVEIIFFILSIFVIFLVYFTSYWISKEWINTNSLETNTVQHCIILMGIILSVRWFTTVYKSGINGFEDQVWLNKVNIFIATLKYLGALILLIFISQDIKIFFYYQLIVGIIEVIILNLRIYKLLPINEIKNNIFSLKIDIPTIKNILPFAMSIGYTTLIWTLLMQFDKLILSSILALDKFGYFTIIILIASSLITIATPIFLAISPKMTMLLSSDDNIKMQDIYIKMTQLVTWIILSSSLIICIFSEQILYILTGNIEASEWGKNILILYTLGYTFFVFGSFQYYLQNSFGNLKYYVRGASMMVIFQIPIIYYSIIKYGAIGSGFIWLIFNFLWFVCFTWYIHNKFMPNFHFKWLLKDILPILLSVIFLAFLVYQLIDFKIDVLTNRWILIFKIITVGIFFLIISSLSMGIVRDKIRDLSKIKE</sequence>
<evidence type="ECO:0008006" key="9">
    <source>
        <dbReference type="Google" id="ProtNLM"/>
    </source>
</evidence>
<feature type="transmembrane region" description="Helical" evidence="6">
    <location>
        <begin position="12"/>
        <end position="31"/>
    </location>
</feature>
<feature type="transmembrane region" description="Helical" evidence="6">
    <location>
        <begin position="266"/>
        <end position="288"/>
    </location>
</feature>
<feature type="transmembrane region" description="Helical" evidence="6">
    <location>
        <begin position="350"/>
        <end position="370"/>
    </location>
</feature>
<evidence type="ECO:0000256" key="6">
    <source>
        <dbReference type="SAM" id="Phobius"/>
    </source>
</evidence>
<accession>A0AAX2AEG0</accession>
<evidence type="ECO:0000256" key="5">
    <source>
        <dbReference type="ARBA" id="ARBA00023136"/>
    </source>
</evidence>